<sequence length="248" mass="27323">MPTLLLCFDAPLQSWGTMSRFVVRDTATEPTKSGVVGLLAAARGVARDDTDEIAKLAALRLGVRVDREGVVERDYHTVQNVPTTAGTGHRTVVTERYYLADALFLVGLEGDPGLLAELYQAVQRPRWPLFFGRKAFVPARPLVSTGAPGEPVTGRGLVDQPLEKALAEHPWLETRPWVRDRAEEQARQGTAPRLRLVIDTEPGDLAGELRHDHPISFAHGARRFGPRTVRVDHLDLTRKLITGDVSCT</sequence>
<evidence type="ECO:0000313" key="2">
    <source>
        <dbReference type="EMBL" id="KWW97524.1"/>
    </source>
</evidence>
<dbReference type="Pfam" id="PF09704">
    <property type="entry name" value="Cas_Cas5d"/>
    <property type="match status" value="1"/>
</dbReference>
<comment type="caution">
    <text evidence="2">The sequence shown here is derived from an EMBL/GenBank/DDBJ whole genome shotgun (WGS) entry which is preliminary data.</text>
</comment>
<dbReference type="AlphaFoldDB" id="A0A132MI59"/>
<dbReference type="EMBL" id="JYIJ01000019">
    <property type="protein sequence ID" value="KWW97524.1"/>
    <property type="molecule type" value="Genomic_DNA"/>
</dbReference>
<organism evidence="2 3">
    <name type="scientific">Carbonactinospora thermoautotrophica</name>
    <dbReference type="NCBI Taxonomy" id="1469144"/>
    <lineage>
        <taxon>Bacteria</taxon>
        <taxon>Bacillati</taxon>
        <taxon>Actinomycetota</taxon>
        <taxon>Actinomycetes</taxon>
        <taxon>Kitasatosporales</taxon>
        <taxon>Carbonactinosporaceae</taxon>
        <taxon>Carbonactinospora</taxon>
    </lineage>
</organism>
<dbReference type="GO" id="GO:0051607">
    <property type="term" value="P:defense response to virus"/>
    <property type="evidence" value="ECO:0007669"/>
    <property type="project" value="UniProtKB-KW"/>
</dbReference>
<dbReference type="Proteomes" id="UP000070659">
    <property type="component" value="Unassembled WGS sequence"/>
</dbReference>
<keyword evidence="1" id="KW-0051">Antiviral defense</keyword>
<accession>A0A132MI59</accession>
<dbReference type="PATRIC" id="fig|1469144.8.peg.176"/>
<protein>
    <recommendedName>
        <fullName evidence="4">Type I-E CRISPR-associated protein Cas5/CasD</fullName>
    </recommendedName>
</protein>
<dbReference type="NCBIfam" id="TIGR01868">
    <property type="entry name" value="casD_Cas5e"/>
    <property type="match status" value="1"/>
</dbReference>
<proteinExistence type="predicted"/>
<dbReference type="CDD" id="cd09756">
    <property type="entry name" value="Cas5_I-E"/>
    <property type="match status" value="1"/>
</dbReference>
<reference evidence="2 3" key="1">
    <citation type="submission" date="2015-02" db="EMBL/GenBank/DDBJ databases">
        <title>Physiological reanalysis, assessment of diazotrophy, and genome sequences of multiple isolates of Streptomyces thermoautotrophicus.</title>
        <authorList>
            <person name="MacKellar D.C."/>
            <person name="Lieber L."/>
            <person name="Norman J."/>
            <person name="Bolger A."/>
            <person name="Tobin C."/>
            <person name="Murray J.W."/>
            <person name="Prell J."/>
        </authorList>
    </citation>
    <scope>NUCLEOTIDE SEQUENCE [LARGE SCALE GENOMIC DNA]</scope>
    <source>
        <strain evidence="2 3">UBT1</strain>
    </source>
</reference>
<evidence type="ECO:0000256" key="1">
    <source>
        <dbReference type="ARBA" id="ARBA00023118"/>
    </source>
</evidence>
<dbReference type="RefSeq" id="WP_067071204.1">
    <property type="nucleotide sequence ID" value="NZ_JYIJ01000019.1"/>
</dbReference>
<dbReference type="InterPro" id="IPR013422">
    <property type="entry name" value="CRISPR-assoc_prot_Cas5_N"/>
</dbReference>
<evidence type="ECO:0000313" key="3">
    <source>
        <dbReference type="Proteomes" id="UP000070659"/>
    </source>
</evidence>
<dbReference type="InterPro" id="IPR010147">
    <property type="entry name" value="CRISPR-assoc_prot_CasD"/>
</dbReference>
<dbReference type="NCBIfam" id="TIGR02593">
    <property type="entry name" value="CRISPR_cas5"/>
    <property type="match status" value="1"/>
</dbReference>
<dbReference type="InterPro" id="IPR021124">
    <property type="entry name" value="CRISPR-assoc_prot_Cas5"/>
</dbReference>
<name>A0A132MI59_9ACTN</name>
<evidence type="ECO:0008006" key="4">
    <source>
        <dbReference type="Google" id="ProtNLM"/>
    </source>
</evidence>
<gene>
    <name evidence="2" type="ORF">TH66_18090</name>
</gene>
<dbReference type="Gene3D" id="3.30.70.2660">
    <property type="match status" value="1"/>
</dbReference>
<dbReference type="GO" id="GO:0043571">
    <property type="term" value="P:maintenance of CRISPR repeat elements"/>
    <property type="evidence" value="ECO:0007669"/>
    <property type="project" value="InterPro"/>
</dbReference>
<dbReference type="GO" id="GO:0003723">
    <property type="term" value="F:RNA binding"/>
    <property type="evidence" value="ECO:0007669"/>
    <property type="project" value="InterPro"/>
</dbReference>